<protein>
    <submittedName>
        <fullName evidence="1">Uncharacterized protein</fullName>
    </submittedName>
</protein>
<dbReference type="AlphaFoldDB" id="A0A917TNU9"/>
<dbReference type="EMBL" id="BMNB01000005">
    <property type="protein sequence ID" value="GGM31073.1"/>
    <property type="molecule type" value="Genomic_DNA"/>
</dbReference>
<comment type="caution">
    <text evidence="1">The sequence shown here is derived from an EMBL/GenBank/DDBJ whole genome shotgun (WGS) entry which is preliminary data.</text>
</comment>
<dbReference type="Proteomes" id="UP000608890">
    <property type="component" value="Unassembled WGS sequence"/>
</dbReference>
<reference evidence="1" key="1">
    <citation type="journal article" date="2014" name="Int. J. Syst. Evol. Microbiol.">
        <title>Complete genome sequence of Corynebacterium casei LMG S-19264T (=DSM 44701T), isolated from a smear-ripened cheese.</title>
        <authorList>
            <consortium name="US DOE Joint Genome Institute (JGI-PGF)"/>
            <person name="Walter F."/>
            <person name="Albersmeier A."/>
            <person name="Kalinowski J."/>
            <person name="Ruckert C."/>
        </authorList>
    </citation>
    <scope>NUCLEOTIDE SEQUENCE</scope>
    <source>
        <strain evidence="1">CGMCC 4.7312</strain>
    </source>
</reference>
<organism evidence="1 2">
    <name type="scientific">Micromonospora sonchi</name>
    <dbReference type="NCBI Taxonomy" id="1763543"/>
    <lineage>
        <taxon>Bacteria</taxon>
        <taxon>Bacillati</taxon>
        <taxon>Actinomycetota</taxon>
        <taxon>Actinomycetes</taxon>
        <taxon>Micromonosporales</taxon>
        <taxon>Micromonosporaceae</taxon>
        <taxon>Micromonospora</taxon>
    </lineage>
</organism>
<gene>
    <name evidence="1" type="ORF">GCM10011608_14570</name>
</gene>
<proteinExistence type="predicted"/>
<evidence type="ECO:0000313" key="2">
    <source>
        <dbReference type="Proteomes" id="UP000608890"/>
    </source>
</evidence>
<reference evidence="1" key="2">
    <citation type="submission" date="2020-09" db="EMBL/GenBank/DDBJ databases">
        <authorList>
            <person name="Sun Q."/>
            <person name="Zhou Y."/>
        </authorList>
    </citation>
    <scope>NUCLEOTIDE SEQUENCE</scope>
    <source>
        <strain evidence="1">CGMCC 4.7312</strain>
    </source>
</reference>
<accession>A0A917TNU9</accession>
<keyword evidence="2" id="KW-1185">Reference proteome</keyword>
<name>A0A917TNU9_9ACTN</name>
<evidence type="ECO:0000313" key="1">
    <source>
        <dbReference type="EMBL" id="GGM31073.1"/>
    </source>
</evidence>
<sequence>MSDVVAAGPEYAVTRMADRRWFHGLDKAYGGHAASPDGELGEAFAAWTAEVRCHPAVVAHLAELRALIRQFG</sequence>
<dbReference type="RefSeq" id="WP_229705743.1">
    <property type="nucleotide sequence ID" value="NZ_BMNB01000005.1"/>
</dbReference>